<keyword evidence="2" id="KW-0479">Metal-binding</keyword>
<keyword evidence="7" id="KW-1185">Reference proteome</keyword>
<evidence type="ECO:0000259" key="5">
    <source>
        <dbReference type="Pfam" id="PF00127"/>
    </source>
</evidence>
<evidence type="ECO:0000256" key="2">
    <source>
        <dbReference type="ARBA" id="ARBA00022723"/>
    </source>
</evidence>
<reference evidence="6 7" key="1">
    <citation type="submission" date="2018-01" db="EMBL/GenBank/DDBJ databases">
        <title>Complete genome sequence of Flavivirga eckloniae ECD14 isolated from seaweed Ecklonia cava.</title>
        <authorList>
            <person name="Lee J.H."/>
            <person name="Baik K.S."/>
            <person name="Seong C.N."/>
        </authorList>
    </citation>
    <scope>NUCLEOTIDE SEQUENCE [LARGE SCALE GENOMIC DNA]</scope>
    <source>
        <strain evidence="6 7">ECD14</strain>
    </source>
</reference>
<gene>
    <name evidence="6" type="primary">azu</name>
    <name evidence="6" type="ORF">C1H87_15425</name>
</gene>
<evidence type="ECO:0000313" key="6">
    <source>
        <dbReference type="EMBL" id="AUP80017.1"/>
    </source>
</evidence>
<dbReference type="PANTHER" id="PTHR38439:SF2">
    <property type="entry name" value="OUTER MEMBRANE PROTEIN H.8"/>
    <property type="match status" value="1"/>
</dbReference>
<dbReference type="CDD" id="cd13922">
    <property type="entry name" value="Azurin"/>
    <property type="match status" value="1"/>
</dbReference>
<dbReference type="KEGG" id="fek:C1H87_15425"/>
<keyword evidence="1" id="KW-0813">Transport</keyword>
<evidence type="ECO:0000256" key="3">
    <source>
        <dbReference type="ARBA" id="ARBA00022982"/>
    </source>
</evidence>
<evidence type="ECO:0000256" key="4">
    <source>
        <dbReference type="ARBA" id="ARBA00023008"/>
    </source>
</evidence>
<keyword evidence="4" id="KW-0186">Copper</keyword>
<dbReference type="NCBIfam" id="TIGR02695">
    <property type="entry name" value="azurin"/>
    <property type="match status" value="1"/>
</dbReference>
<dbReference type="Gene3D" id="2.60.40.420">
    <property type="entry name" value="Cupredoxins - blue copper proteins"/>
    <property type="match status" value="1"/>
</dbReference>
<proteinExistence type="predicted"/>
<dbReference type="EMBL" id="CP025791">
    <property type="protein sequence ID" value="AUP80017.1"/>
    <property type="molecule type" value="Genomic_DNA"/>
</dbReference>
<dbReference type="PROSITE" id="PS00196">
    <property type="entry name" value="COPPER_BLUE"/>
    <property type="match status" value="1"/>
</dbReference>
<dbReference type="RefSeq" id="WP_102756669.1">
    <property type="nucleotide sequence ID" value="NZ_CP025791.1"/>
</dbReference>
<evidence type="ECO:0000313" key="7">
    <source>
        <dbReference type="Proteomes" id="UP000235826"/>
    </source>
</evidence>
<dbReference type="InterPro" id="IPR014068">
    <property type="entry name" value="Azurin"/>
</dbReference>
<keyword evidence="3" id="KW-0249">Electron transport</keyword>
<protein>
    <submittedName>
        <fullName evidence="6">Azurin</fullName>
    </submittedName>
</protein>
<name>A0A2K9PTX7_9FLAO</name>
<sequence>MRTFKYLVLFFFSVSILIACGGKEEKKKEGFSYENKKDTPKNTETKNANEIVISSDDLMKFDKTEIRVKAGEKVKITLRHKGKLDINVMGHNFVLLKQGVDLVGFANKAATVKDNQYIPKKKKDVIAHTTLIGGGQTTSIEFDAPAVGTYDFLCSFPGHYSMMKGKFIVE</sequence>
<dbReference type="SUPFAM" id="SSF49503">
    <property type="entry name" value="Cupredoxins"/>
    <property type="match status" value="1"/>
</dbReference>
<dbReference type="InterPro" id="IPR000923">
    <property type="entry name" value="BlueCu_1"/>
</dbReference>
<feature type="domain" description="Blue (type 1) copper" evidence="5">
    <location>
        <begin position="53"/>
        <end position="170"/>
    </location>
</feature>
<accession>A0A2K9PTX7</accession>
<dbReference type="InterPro" id="IPR008972">
    <property type="entry name" value="Cupredoxin"/>
</dbReference>
<dbReference type="InterPro" id="IPR028871">
    <property type="entry name" value="BlueCu_1_BS"/>
</dbReference>
<dbReference type="PROSITE" id="PS51257">
    <property type="entry name" value="PROKAR_LIPOPROTEIN"/>
    <property type="match status" value="1"/>
</dbReference>
<dbReference type="OrthoDB" id="9814063at2"/>
<dbReference type="Proteomes" id="UP000235826">
    <property type="component" value="Chromosome"/>
</dbReference>
<dbReference type="AlphaFoldDB" id="A0A2K9PTX7"/>
<dbReference type="GO" id="GO:0009055">
    <property type="term" value="F:electron transfer activity"/>
    <property type="evidence" value="ECO:0007669"/>
    <property type="project" value="InterPro"/>
</dbReference>
<organism evidence="6 7">
    <name type="scientific">Flavivirga eckloniae</name>
    <dbReference type="NCBI Taxonomy" id="1803846"/>
    <lineage>
        <taxon>Bacteria</taxon>
        <taxon>Pseudomonadati</taxon>
        <taxon>Bacteroidota</taxon>
        <taxon>Flavobacteriia</taxon>
        <taxon>Flavobacteriales</taxon>
        <taxon>Flavobacteriaceae</taxon>
        <taxon>Flavivirga</taxon>
    </lineage>
</organism>
<dbReference type="PANTHER" id="PTHR38439">
    <property type="entry name" value="AURACYANIN-B"/>
    <property type="match status" value="1"/>
</dbReference>
<dbReference type="Pfam" id="PF00127">
    <property type="entry name" value="Copper-bind"/>
    <property type="match status" value="1"/>
</dbReference>
<evidence type="ECO:0000256" key="1">
    <source>
        <dbReference type="ARBA" id="ARBA00022448"/>
    </source>
</evidence>
<dbReference type="GO" id="GO:0005507">
    <property type="term" value="F:copper ion binding"/>
    <property type="evidence" value="ECO:0007669"/>
    <property type="project" value="InterPro"/>
</dbReference>
<dbReference type="InterPro" id="IPR050845">
    <property type="entry name" value="Cu-binding_ET"/>
</dbReference>